<evidence type="ECO:0000256" key="1">
    <source>
        <dbReference type="SAM" id="MobiDB-lite"/>
    </source>
</evidence>
<dbReference type="SMART" id="SM00089">
    <property type="entry name" value="PKD"/>
    <property type="match status" value="2"/>
</dbReference>
<keyword evidence="2" id="KW-0732">Signal</keyword>
<dbReference type="GO" id="GO:0005975">
    <property type="term" value="P:carbohydrate metabolic process"/>
    <property type="evidence" value="ECO:0007669"/>
    <property type="project" value="UniProtKB-ARBA"/>
</dbReference>
<sequence>MRRSVYSVLLAIALAVPAWVIPVQASQAVHVPQDRLVSADPANFTPNVLDGSVESIQQIGNTVLIGGDFHQIQASTGGPVLTRNNLAAFDATTGAISTTFVPNPDGEVTTIIPSGDGSTVYIGGYFNNVSGAGSPSTARINATTGARITTFKPPKLDGRIKDMRLVGNRLWLAGYFTTVQDQPQAALATVNATTGAFDPFMGLAIAGVHNGGVPTVMKMDVTPDGSELVAIGNFNDIEGVQHHQVFMLNLTGPSAAVENWQTNFYTTGCSGAFQTYMRDLDISPDGSYFVISTTGAYGGANVACDSTSRWETSARGSNLSYRWIDNTGGDTTYAVAATGTAVYVGGHQRWQNNPFAGDSPGPGAVSRQGIAALDPANGLPFSWNPTRERGVGVFDLYSTSTGLWVGSDTEHLGANFEYHPRIAFFPLAGGTVVKPNNTSWLPNNIYAAGPRGPAASPSILYRVNAAGDAIGAADGGSDWAADTAAAPDSHHGAGSNTAGYSPVPNVAATVPASTPRAIFDSERWGAQTWSFPVPNGVPLQVRLYFANRYGGTSSVGQRVFDVSLEGTTVLNDYDIVADAGDQTGTMKSFDITSDGSVDLSLTNVVENPLINGIEIVRTDLTDTGAADAVTKTAYDGTTFGAHTSTPNGGISWRDNRGAFMLNGVLYAGSSDGSFTRRSYDGTTFGAATAINTADALVPMTDWHSEVSQISGMFFDAGRLYYTLAGQSNLYYRYFTPESGVVGSYRFTATGNVAGVDFAKVNGMFITPSSIYWANSADGNLRRSDWSSATGAPTGSSTTVSTDDWRAHTLFLFQSTNGTPPNQVPVAHAGVTCNDLDCAFSSAGSTDPDGTITSYAWNFGDGGTDTGASPAHRYPAAGTYTATLTVTDNDGGTAQATQSVTVTHVNATPTASFTVSCAGLTCSVDGSGSTDPDGPIGSYAWTFGDGGTATGVTASHTYAATGTFTIGLTVNDGEGGTDSTTRSATANSDPITFKGADNLNANATQFTVTVPSGVSAGDLLLLFFSDNDPAPAVTGPAGWTQVQTVSSTNQNGRVWRKTATATDAGSQVRVNTSATTKADTTLLAYAGISGTTPVAASASGSETVNRTTHTTPTVASTVAGARLLSYWGEKSSATTSLVPPAGMTVRASSSGSGSGRITSLTGDSGPLAPGTLGGLTATADSASAKALMFSVVIAPS</sequence>
<name>A0A4R7T7K2_9ACTN</name>
<organism evidence="4 5">
    <name type="scientific">Kribbella voronezhensis</name>
    <dbReference type="NCBI Taxonomy" id="2512212"/>
    <lineage>
        <taxon>Bacteria</taxon>
        <taxon>Bacillati</taxon>
        <taxon>Actinomycetota</taxon>
        <taxon>Actinomycetes</taxon>
        <taxon>Propionibacteriales</taxon>
        <taxon>Kribbellaceae</taxon>
        <taxon>Kribbella</taxon>
    </lineage>
</organism>
<dbReference type="RefSeq" id="WP_238157934.1">
    <property type="nucleotide sequence ID" value="NZ_SOCE01000001.1"/>
</dbReference>
<feature type="chain" id="PRO_5020743306" evidence="2">
    <location>
        <begin position="26"/>
        <end position="1195"/>
    </location>
</feature>
<evidence type="ECO:0000259" key="3">
    <source>
        <dbReference type="PROSITE" id="PS50093"/>
    </source>
</evidence>
<dbReference type="Gene3D" id="2.60.40.10">
    <property type="entry name" value="Immunoglobulins"/>
    <property type="match status" value="2"/>
</dbReference>
<feature type="domain" description="PKD" evidence="3">
    <location>
        <begin position="904"/>
        <end position="980"/>
    </location>
</feature>
<proteinExistence type="predicted"/>
<protein>
    <submittedName>
        <fullName evidence="4">PKD domain-containing protein</fullName>
    </submittedName>
</protein>
<evidence type="ECO:0000313" key="4">
    <source>
        <dbReference type="EMBL" id="TDU87108.1"/>
    </source>
</evidence>
<keyword evidence="5" id="KW-1185">Reference proteome</keyword>
<feature type="signal peptide" evidence="2">
    <location>
        <begin position="1"/>
        <end position="25"/>
    </location>
</feature>
<dbReference type="InterPro" id="IPR000601">
    <property type="entry name" value="PKD_dom"/>
</dbReference>
<evidence type="ECO:0000313" key="5">
    <source>
        <dbReference type="Proteomes" id="UP000295151"/>
    </source>
</evidence>
<dbReference type="SUPFAM" id="SSF82171">
    <property type="entry name" value="DPP6 N-terminal domain-like"/>
    <property type="match status" value="1"/>
</dbReference>
<accession>A0A4R7T7K2</accession>
<dbReference type="InterPro" id="IPR035986">
    <property type="entry name" value="PKD_dom_sf"/>
</dbReference>
<dbReference type="InterPro" id="IPR022409">
    <property type="entry name" value="PKD/Chitinase_dom"/>
</dbReference>
<dbReference type="AlphaFoldDB" id="A0A4R7T7K2"/>
<dbReference type="Pfam" id="PF18911">
    <property type="entry name" value="PKD_4"/>
    <property type="match status" value="2"/>
</dbReference>
<dbReference type="InterPro" id="IPR013783">
    <property type="entry name" value="Ig-like_fold"/>
</dbReference>
<dbReference type="Gene3D" id="2.60.120.430">
    <property type="entry name" value="Galactose-binding lectin"/>
    <property type="match status" value="1"/>
</dbReference>
<dbReference type="PROSITE" id="PS50093">
    <property type="entry name" value="PKD"/>
    <property type="match status" value="2"/>
</dbReference>
<evidence type="ECO:0000256" key="2">
    <source>
        <dbReference type="SAM" id="SignalP"/>
    </source>
</evidence>
<feature type="domain" description="PKD" evidence="3">
    <location>
        <begin position="835"/>
        <end position="902"/>
    </location>
</feature>
<gene>
    <name evidence="4" type="ORF">EV138_0625</name>
</gene>
<reference evidence="4 5" key="1">
    <citation type="submission" date="2019-03" db="EMBL/GenBank/DDBJ databases">
        <title>Genomic Encyclopedia of Type Strains, Phase III (KMG-III): the genomes of soil and plant-associated and newly described type strains.</title>
        <authorList>
            <person name="Whitman W."/>
        </authorList>
    </citation>
    <scope>NUCLEOTIDE SEQUENCE [LARGE SCALE GENOMIC DNA]</scope>
    <source>
        <strain evidence="4 5">VKM Ac-2575</strain>
    </source>
</reference>
<dbReference type="Pfam" id="PF11721">
    <property type="entry name" value="Malectin"/>
    <property type="match status" value="1"/>
</dbReference>
<dbReference type="SUPFAM" id="SSF49299">
    <property type="entry name" value="PKD domain"/>
    <property type="match status" value="2"/>
</dbReference>
<dbReference type="EMBL" id="SOCE01000001">
    <property type="protein sequence ID" value="TDU87108.1"/>
    <property type="molecule type" value="Genomic_DNA"/>
</dbReference>
<dbReference type="Proteomes" id="UP000295151">
    <property type="component" value="Unassembled WGS sequence"/>
</dbReference>
<comment type="caution">
    <text evidence="4">The sequence shown here is derived from an EMBL/GenBank/DDBJ whole genome shotgun (WGS) entry which is preliminary data.</text>
</comment>
<dbReference type="CDD" id="cd00146">
    <property type="entry name" value="PKD"/>
    <property type="match status" value="2"/>
</dbReference>
<dbReference type="InterPro" id="IPR021720">
    <property type="entry name" value="Malectin_dom"/>
</dbReference>
<feature type="region of interest" description="Disordered" evidence="1">
    <location>
        <begin position="1145"/>
        <end position="1164"/>
    </location>
</feature>